<protein>
    <recommendedName>
        <fullName evidence="16">TIR domain-containing protein</fullName>
    </recommendedName>
</protein>
<dbReference type="SMART" id="SM00255">
    <property type="entry name" value="TIR"/>
    <property type="match status" value="1"/>
</dbReference>
<keyword evidence="5 14" id="KW-0812">Transmembrane</keyword>
<dbReference type="SMART" id="SM00082">
    <property type="entry name" value="LRRCT"/>
    <property type="match status" value="1"/>
</dbReference>
<dbReference type="PANTHER" id="PTHR24365">
    <property type="entry name" value="TOLL-LIKE RECEPTOR"/>
    <property type="match status" value="1"/>
</dbReference>
<dbReference type="InterPro" id="IPR001611">
    <property type="entry name" value="Leu-rich_rpt"/>
</dbReference>
<evidence type="ECO:0000256" key="4">
    <source>
        <dbReference type="ARBA" id="ARBA00022614"/>
    </source>
</evidence>
<evidence type="ECO:0000256" key="14">
    <source>
        <dbReference type="SAM" id="Phobius"/>
    </source>
</evidence>
<evidence type="ECO:0000256" key="11">
    <source>
        <dbReference type="ARBA" id="ARBA00023170"/>
    </source>
</evidence>
<keyword evidence="9 14" id="KW-1133">Transmembrane helix</keyword>
<evidence type="ECO:0000256" key="3">
    <source>
        <dbReference type="ARBA" id="ARBA00022588"/>
    </source>
</evidence>
<sequence length="733" mass="84177">MASFTTIWVCFVFTTELALPHVEAFCRFKNNHDQINVTCRKETKFPSGIPQNAFLIDLSHCKISSLQRKDLQSFSQLRIFRIAGSQLRTIENTTFDHNQQLNVLDLSRNSNINSDTTKTFICHLARMNRNVRELYLSVMNITTSDFYDIIRCLEKTQLTVLDLSSTIKGSLKNYTFSKMKSLRVLKLGSIYPVNLRALVNLTLLNTLRLSDTKLEEIPSFYDRDTNATLLPSLTALYLDANYIARLPSKSVGLDNLEFMSMRSNRLMRFTASDISTLSTKLNTLFFNTNKGIHIEECSFSESVTRLELRDCRIAFSRNVRTIFRTATHMTGLSLTKNTFDQSDDALGTIFHPMPNLTHLSLEYCSIKHIPDTTFQGLHRLIMLTLRGNRISKLSSKHFRDLHSLESLNLAENKLTMVYEDVIKSFPPSLKAVDFAQNPFVCTCDLLWFMKLFRGGRIVFLETDTNDAYKCYNPAEMAGKKLTSFEITDADCVHMSLGVKLIIMISGIVCFVALITLVVYRFRWYIGYGYFLLRARRREAMEVSGQTQYAYDAFVAYNKNDLTWVKDELLPLLEDEAHLRLCVHDRDWLCGRDVIDNIVQSIESSRKTLLIVSNAFAASQWCQLEMTLAQHRLLAEDRNALVLVLMEPIERRNVTPRLILQMRQQTYLEWTDDPVGQKLFWKKLLRSLKKQSGSIVHSSSVDRPKPEFSEDGIEPGCVDVDVSDRTPLSQRAHV</sequence>
<dbReference type="InterPro" id="IPR000157">
    <property type="entry name" value="TIR_dom"/>
</dbReference>
<comment type="subcellular location">
    <subcellularLocation>
        <location evidence="1">Membrane</location>
        <topology evidence="1">Single-pass type I membrane protein</topology>
    </subcellularLocation>
</comment>
<keyword evidence="3" id="KW-0399">Innate immunity</keyword>
<feature type="region of interest" description="Disordered" evidence="13">
    <location>
        <begin position="695"/>
        <end position="733"/>
    </location>
</feature>
<dbReference type="EMBL" id="JAODUP010000588">
    <property type="protein sequence ID" value="KAK2146706.1"/>
    <property type="molecule type" value="Genomic_DNA"/>
</dbReference>
<dbReference type="Pfam" id="PF01582">
    <property type="entry name" value="TIR"/>
    <property type="match status" value="1"/>
</dbReference>
<name>A0AAD9J623_9ANNE</name>
<evidence type="ECO:0000256" key="9">
    <source>
        <dbReference type="ARBA" id="ARBA00022989"/>
    </source>
</evidence>
<dbReference type="PROSITE" id="PS50104">
    <property type="entry name" value="TIR"/>
    <property type="match status" value="1"/>
</dbReference>
<proteinExistence type="inferred from homology"/>
<evidence type="ECO:0000256" key="15">
    <source>
        <dbReference type="SAM" id="SignalP"/>
    </source>
</evidence>
<dbReference type="InterPro" id="IPR032675">
    <property type="entry name" value="LRR_dom_sf"/>
</dbReference>
<dbReference type="Proteomes" id="UP001208570">
    <property type="component" value="Unassembled WGS sequence"/>
</dbReference>
<gene>
    <name evidence="17" type="ORF">LSH36_588g01008</name>
</gene>
<keyword evidence="10 14" id="KW-0472">Membrane</keyword>
<evidence type="ECO:0000313" key="18">
    <source>
        <dbReference type="Proteomes" id="UP001208570"/>
    </source>
</evidence>
<dbReference type="InterPro" id="IPR003591">
    <property type="entry name" value="Leu-rich_rpt_typical-subtyp"/>
</dbReference>
<dbReference type="AlphaFoldDB" id="A0AAD9J623"/>
<dbReference type="GO" id="GO:0004888">
    <property type="term" value="F:transmembrane signaling receptor activity"/>
    <property type="evidence" value="ECO:0007669"/>
    <property type="project" value="InterPro"/>
</dbReference>
<dbReference type="InterPro" id="IPR035897">
    <property type="entry name" value="Toll_tir_struct_dom_sf"/>
</dbReference>
<evidence type="ECO:0000256" key="5">
    <source>
        <dbReference type="ARBA" id="ARBA00022692"/>
    </source>
</evidence>
<keyword evidence="7" id="KW-0677">Repeat</keyword>
<dbReference type="InterPro" id="IPR017241">
    <property type="entry name" value="Toll-like_receptor"/>
</dbReference>
<evidence type="ECO:0000256" key="12">
    <source>
        <dbReference type="ARBA" id="ARBA00023180"/>
    </source>
</evidence>
<dbReference type="SUPFAM" id="SSF52200">
    <property type="entry name" value="Toll/Interleukin receptor TIR domain"/>
    <property type="match status" value="1"/>
</dbReference>
<dbReference type="Gene3D" id="3.40.50.10140">
    <property type="entry name" value="Toll/interleukin-1 receptor homology (TIR) domain"/>
    <property type="match status" value="1"/>
</dbReference>
<evidence type="ECO:0000259" key="16">
    <source>
        <dbReference type="PROSITE" id="PS50104"/>
    </source>
</evidence>
<evidence type="ECO:0000256" key="13">
    <source>
        <dbReference type="SAM" id="MobiDB-lite"/>
    </source>
</evidence>
<reference evidence="17" key="1">
    <citation type="journal article" date="2023" name="Mol. Biol. Evol.">
        <title>Third-Generation Sequencing Reveals the Adaptive Role of the Epigenome in Three Deep-Sea Polychaetes.</title>
        <authorList>
            <person name="Perez M."/>
            <person name="Aroh O."/>
            <person name="Sun Y."/>
            <person name="Lan Y."/>
            <person name="Juniper S.K."/>
            <person name="Young C.R."/>
            <person name="Angers B."/>
            <person name="Qian P.Y."/>
        </authorList>
    </citation>
    <scope>NUCLEOTIDE SEQUENCE</scope>
    <source>
        <strain evidence="17">P08H-3</strain>
    </source>
</reference>
<comment type="similarity">
    <text evidence="2">Belongs to the Toll-like receptor family.</text>
</comment>
<dbReference type="Pfam" id="PF13855">
    <property type="entry name" value="LRR_8"/>
    <property type="match status" value="1"/>
</dbReference>
<dbReference type="GO" id="GO:0045087">
    <property type="term" value="P:innate immune response"/>
    <property type="evidence" value="ECO:0007669"/>
    <property type="project" value="UniProtKB-KW"/>
</dbReference>
<evidence type="ECO:0000313" key="17">
    <source>
        <dbReference type="EMBL" id="KAK2146706.1"/>
    </source>
</evidence>
<comment type="caution">
    <text evidence="17">The sequence shown here is derived from an EMBL/GenBank/DDBJ whole genome shotgun (WGS) entry which is preliminary data.</text>
</comment>
<dbReference type="InterPro" id="IPR000483">
    <property type="entry name" value="Cys-rich_flank_reg_C"/>
</dbReference>
<feature type="chain" id="PRO_5042062298" description="TIR domain-containing protein" evidence="15">
    <location>
        <begin position="25"/>
        <end position="733"/>
    </location>
</feature>
<dbReference type="GO" id="GO:0002224">
    <property type="term" value="P:toll-like receptor signaling pathway"/>
    <property type="evidence" value="ECO:0007669"/>
    <property type="project" value="InterPro"/>
</dbReference>
<keyword evidence="8" id="KW-0391">Immunity</keyword>
<accession>A0AAD9J623</accession>
<dbReference type="SMART" id="SM00369">
    <property type="entry name" value="LRR_TYP"/>
    <property type="match status" value="6"/>
</dbReference>
<dbReference type="FunFam" id="3.40.50.10140:FF:000001">
    <property type="entry name" value="Toll-like receptor 2"/>
    <property type="match status" value="1"/>
</dbReference>
<evidence type="ECO:0000256" key="1">
    <source>
        <dbReference type="ARBA" id="ARBA00004479"/>
    </source>
</evidence>
<keyword evidence="11" id="KW-0675">Receptor</keyword>
<organism evidence="17 18">
    <name type="scientific">Paralvinella palmiformis</name>
    <dbReference type="NCBI Taxonomy" id="53620"/>
    <lineage>
        <taxon>Eukaryota</taxon>
        <taxon>Metazoa</taxon>
        <taxon>Spiralia</taxon>
        <taxon>Lophotrochozoa</taxon>
        <taxon>Annelida</taxon>
        <taxon>Polychaeta</taxon>
        <taxon>Sedentaria</taxon>
        <taxon>Canalipalpata</taxon>
        <taxon>Terebellida</taxon>
        <taxon>Terebelliformia</taxon>
        <taxon>Alvinellidae</taxon>
        <taxon>Paralvinella</taxon>
    </lineage>
</organism>
<feature type="transmembrane region" description="Helical" evidence="14">
    <location>
        <begin position="500"/>
        <end position="519"/>
    </location>
</feature>
<evidence type="ECO:0000256" key="6">
    <source>
        <dbReference type="ARBA" id="ARBA00022729"/>
    </source>
</evidence>
<dbReference type="PRINTS" id="PR01537">
    <property type="entry name" value="INTRLKN1R1F"/>
</dbReference>
<evidence type="ECO:0000256" key="2">
    <source>
        <dbReference type="ARBA" id="ARBA00009634"/>
    </source>
</evidence>
<keyword evidence="18" id="KW-1185">Reference proteome</keyword>
<evidence type="ECO:0000256" key="7">
    <source>
        <dbReference type="ARBA" id="ARBA00022737"/>
    </source>
</evidence>
<keyword evidence="4" id="KW-0433">Leucine-rich repeat</keyword>
<dbReference type="PIRSF" id="PIRSF037595">
    <property type="entry name" value="Toll-like_receptor"/>
    <property type="match status" value="1"/>
</dbReference>
<feature type="domain" description="TIR" evidence="16">
    <location>
        <begin position="548"/>
        <end position="687"/>
    </location>
</feature>
<keyword evidence="12" id="KW-0325">Glycoprotein</keyword>
<evidence type="ECO:0000256" key="10">
    <source>
        <dbReference type="ARBA" id="ARBA00023136"/>
    </source>
</evidence>
<dbReference type="PANTHER" id="PTHR24365:SF530">
    <property type="entry name" value="MSTPROX-RELATED"/>
    <property type="match status" value="1"/>
</dbReference>
<evidence type="ECO:0000256" key="8">
    <source>
        <dbReference type="ARBA" id="ARBA00022859"/>
    </source>
</evidence>
<keyword evidence="6 15" id="KW-0732">Signal</keyword>
<feature type="signal peptide" evidence="15">
    <location>
        <begin position="1"/>
        <end position="24"/>
    </location>
</feature>
<dbReference type="GO" id="GO:0005886">
    <property type="term" value="C:plasma membrane"/>
    <property type="evidence" value="ECO:0007669"/>
    <property type="project" value="TreeGrafter"/>
</dbReference>
<dbReference type="SUPFAM" id="SSF52058">
    <property type="entry name" value="L domain-like"/>
    <property type="match status" value="2"/>
</dbReference>
<dbReference type="Gene3D" id="3.80.10.10">
    <property type="entry name" value="Ribonuclease Inhibitor"/>
    <property type="match status" value="3"/>
</dbReference>